<reference evidence="3 4" key="1">
    <citation type="submission" date="2018-02" db="EMBL/GenBank/DDBJ databases">
        <title>Draft genome of wild Prunus yedoensis var. nudiflora.</title>
        <authorList>
            <person name="Baek S."/>
            <person name="Kim J.-H."/>
            <person name="Choi K."/>
            <person name="Kim G.-B."/>
            <person name="Cho A."/>
            <person name="Jang H."/>
            <person name="Shin C.-H."/>
            <person name="Yu H.-J."/>
            <person name="Mun J.-H."/>
        </authorList>
    </citation>
    <scope>NUCLEOTIDE SEQUENCE [LARGE SCALE GENOMIC DNA]</scope>
    <source>
        <strain evidence="4">cv. Jeju island</strain>
        <tissue evidence="3">Leaf</tissue>
    </source>
</reference>
<keyword evidence="4" id="KW-1185">Reference proteome</keyword>
<accession>A0A314Y7R4</accession>
<evidence type="ECO:0000313" key="2">
    <source>
        <dbReference type="EMBL" id="PQQ03672.1"/>
    </source>
</evidence>
<sequence length="115" mass="12800">MDVHSNIQDLEVDLGIDSDLEMGNYTGTDNREELSSSDVESEDVDTLAAEEPGGDLAMEQYLQEMFSEKDNQVGESNQGKAKKKSLDWGITVRLMKTKGSHHMLRAQRNMPPKGV</sequence>
<dbReference type="EMBL" id="PJQY01001254">
    <property type="protein sequence ID" value="PQQ04285.1"/>
    <property type="molecule type" value="Genomic_DNA"/>
</dbReference>
<name>A0A314Y7R4_PRUYE</name>
<organism evidence="3 4">
    <name type="scientific">Prunus yedoensis var. nudiflora</name>
    <dbReference type="NCBI Taxonomy" id="2094558"/>
    <lineage>
        <taxon>Eukaryota</taxon>
        <taxon>Viridiplantae</taxon>
        <taxon>Streptophyta</taxon>
        <taxon>Embryophyta</taxon>
        <taxon>Tracheophyta</taxon>
        <taxon>Spermatophyta</taxon>
        <taxon>Magnoliopsida</taxon>
        <taxon>eudicotyledons</taxon>
        <taxon>Gunneridae</taxon>
        <taxon>Pentapetalae</taxon>
        <taxon>rosids</taxon>
        <taxon>fabids</taxon>
        <taxon>Rosales</taxon>
        <taxon>Rosaceae</taxon>
        <taxon>Amygdaloideae</taxon>
        <taxon>Amygdaleae</taxon>
        <taxon>Prunus</taxon>
    </lineage>
</organism>
<evidence type="ECO:0000256" key="1">
    <source>
        <dbReference type="SAM" id="MobiDB-lite"/>
    </source>
</evidence>
<evidence type="ECO:0000313" key="3">
    <source>
        <dbReference type="EMBL" id="PQQ04285.1"/>
    </source>
</evidence>
<dbReference type="AlphaFoldDB" id="A0A314Y7R4"/>
<dbReference type="EMBL" id="PJQY01001317">
    <property type="protein sequence ID" value="PQQ03672.1"/>
    <property type="molecule type" value="Genomic_DNA"/>
</dbReference>
<gene>
    <name evidence="3" type="ORF">Pyn_25679</name>
    <name evidence="2" type="ORF">Pyn_40608</name>
</gene>
<feature type="region of interest" description="Disordered" evidence="1">
    <location>
        <begin position="19"/>
        <end position="52"/>
    </location>
</feature>
<comment type="caution">
    <text evidence="3">The sequence shown here is derived from an EMBL/GenBank/DDBJ whole genome shotgun (WGS) entry which is preliminary data.</text>
</comment>
<proteinExistence type="predicted"/>
<protein>
    <submittedName>
        <fullName evidence="3">Uncharacterized protein</fullName>
    </submittedName>
</protein>
<evidence type="ECO:0000313" key="4">
    <source>
        <dbReference type="Proteomes" id="UP000250321"/>
    </source>
</evidence>
<dbReference type="Proteomes" id="UP000250321">
    <property type="component" value="Unassembled WGS sequence"/>
</dbReference>